<name>A0A164B253_9BRAD</name>
<evidence type="ECO:0000256" key="1">
    <source>
        <dbReference type="SAM" id="MobiDB-lite"/>
    </source>
</evidence>
<reference evidence="2 3" key="1">
    <citation type="submission" date="2016-03" db="EMBL/GenBank/DDBJ databases">
        <title>Microsymbionts genomes from the relict species Vavilovia formosa (Stev.) Fed.</title>
        <authorList>
            <person name="Kopat V."/>
            <person name="Chirak E."/>
            <person name="Kimeklis A."/>
            <person name="Andronov E."/>
        </authorList>
    </citation>
    <scope>NUCLEOTIDE SEQUENCE [LARGE SCALE GENOMIC DNA]</scope>
    <source>
        <strain evidence="2 3">Vaf07</strain>
    </source>
</reference>
<feature type="compositionally biased region" description="Basic and acidic residues" evidence="1">
    <location>
        <begin position="154"/>
        <end position="165"/>
    </location>
</feature>
<sequence length="272" mass="31080">MTDWREGGCVVSWTNGVGRKASIPYRWKDYFDTSQLRWSGMVGKTCQFEYQRHPIDDLVSLKSRIPKATLDSWRAELSNWNGVDAFRGRVDEILRPLSRSVFFGQAGLAFLRDAWIAGRFATALSSDLVRLAPTERPDFEIQTDEVIQQFEATEADRDGRRRGDEQDSFGLEPDPVEQWRARFEAIPAALDRVVTKKIAKNYPPEVGLAIYVNLGCYGAYVDEGLPVLQNGTAPAKDKFRVVLVMWEGTVYKLWEDGRPILVKWPYTSEEDF</sequence>
<gene>
    <name evidence="2" type="ORF">A4A58_04410</name>
</gene>
<evidence type="ECO:0000313" key="2">
    <source>
        <dbReference type="EMBL" id="KZD25649.1"/>
    </source>
</evidence>
<dbReference type="EMBL" id="LVYV01000001">
    <property type="protein sequence ID" value="KZD25649.1"/>
    <property type="molecule type" value="Genomic_DNA"/>
</dbReference>
<dbReference type="AlphaFoldDB" id="A0A164B253"/>
<comment type="caution">
    <text evidence="2">The sequence shown here is derived from an EMBL/GenBank/DDBJ whole genome shotgun (WGS) entry which is preliminary data.</text>
</comment>
<dbReference type="Proteomes" id="UP000076574">
    <property type="component" value="Unassembled WGS sequence"/>
</dbReference>
<evidence type="ECO:0000313" key="3">
    <source>
        <dbReference type="Proteomes" id="UP000076574"/>
    </source>
</evidence>
<organism evidence="2 3">
    <name type="scientific">Tardiphaga robiniae</name>
    <dbReference type="NCBI Taxonomy" id="943830"/>
    <lineage>
        <taxon>Bacteria</taxon>
        <taxon>Pseudomonadati</taxon>
        <taxon>Pseudomonadota</taxon>
        <taxon>Alphaproteobacteria</taxon>
        <taxon>Hyphomicrobiales</taxon>
        <taxon>Nitrobacteraceae</taxon>
        <taxon>Tardiphaga</taxon>
    </lineage>
</organism>
<accession>A0A164B253</accession>
<proteinExistence type="predicted"/>
<keyword evidence="3" id="KW-1185">Reference proteome</keyword>
<protein>
    <submittedName>
        <fullName evidence="2">Uncharacterized protein</fullName>
    </submittedName>
</protein>
<feature type="region of interest" description="Disordered" evidence="1">
    <location>
        <begin position="152"/>
        <end position="172"/>
    </location>
</feature>